<keyword evidence="3" id="KW-1185">Reference proteome</keyword>
<comment type="caution">
    <text evidence="2">The sequence shown here is derived from an EMBL/GenBank/DDBJ whole genome shotgun (WGS) entry which is preliminary data.</text>
</comment>
<feature type="compositionally biased region" description="Basic residues" evidence="1">
    <location>
        <begin position="232"/>
        <end position="243"/>
    </location>
</feature>
<dbReference type="Proteomes" id="UP000789901">
    <property type="component" value="Unassembled WGS sequence"/>
</dbReference>
<proteinExistence type="predicted"/>
<evidence type="ECO:0000256" key="1">
    <source>
        <dbReference type="SAM" id="MobiDB-lite"/>
    </source>
</evidence>
<dbReference type="EMBL" id="CAJVQB010007356">
    <property type="protein sequence ID" value="CAG8701765.1"/>
    <property type="molecule type" value="Genomic_DNA"/>
</dbReference>
<sequence>MIMEVLLEHNKMKNWKKLKERDSIEKITLANIYTRKVKKKFKTQELNGLVLKSQCKPISKKRSKQEWVIEDKNKENQSTIGQIMAKKAQFTNIICYESNKEKSPNRVLQEKSSNRVKRTRTEKLIDILPWVKYTKGEINLELEPDYFIDRRERSSISSEQTQKEEEILDSIKEELRHKDEIVLGLDRLKEFLVDNIGSSLEGMNLSKNKAWDIAVAFLNTVNNQKRQETKKKERKRRKPKEKKKRCDNLNKKTEEKEMIVKDRKLKWC</sequence>
<feature type="region of interest" description="Disordered" evidence="1">
    <location>
        <begin position="224"/>
        <end position="253"/>
    </location>
</feature>
<evidence type="ECO:0000313" key="2">
    <source>
        <dbReference type="EMBL" id="CAG8701765.1"/>
    </source>
</evidence>
<accession>A0ABN7UYR6</accession>
<protein>
    <submittedName>
        <fullName evidence="2">30846_t:CDS:1</fullName>
    </submittedName>
</protein>
<organism evidence="2 3">
    <name type="scientific">Gigaspora margarita</name>
    <dbReference type="NCBI Taxonomy" id="4874"/>
    <lineage>
        <taxon>Eukaryota</taxon>
        <taxon>Fungi</taxon>
        <taxon>Fungi incertae sedis</taxon>
        <taxon>Mucoromycota</taxon>
        <taxon>Glomeromycotina</taxon>
        <taxon>Glomeromycetes</taxon>
        <taxon>Diversisporales</taxon>
        <taxon>Gigasporaceae</taxon>
        <taxon>Gigaspora</taxon>
    </lineage>
</organism>
<feature type="compositionally biased region" description="Basic and acidic residues" evidence="1">
    <location>
        <begin position="244"/>
        <end position="253"/>
    </location>
</feature>
<evidence type="ECO:0000313" key="3">
    <source>
        <dbReference type="Proteomes" id="UP000789901"/>
    </source>
</evidence>
<name>A0ABN7UYR6_GIGMA</name>
<gene>
    <name evidence="2" type="ORF">GMARGA_LOCUS12168</name>
</gene>
<reference evidence="2 3" key="1">
    <citation type="submission" date="2021-06" db="EMBL/GenBank/DDBJ databases">
        <authorList>
            <person name="Kallberg Y."/>
            <person name="Tangrot J."/>
            <person name="Rosling A."/>
        </authorList>
    </citation>
    <scope>NUCLEOTIDE SEQUENCE [LARGE SCALE GENOMIC DNA]</scope>
    <source>
        <strain evidence="2 3">120-4 pot B 10/14</strain>
    </source>
</reference>